<dbReference type="AlphaFoldDB" id="A0A3A5MNK6"/>
<sequence>MRTCPNEPEHTDQAGPREALDRLGPTPAGLIVLHLLGAGPLSQTELENADAMWVALLKIISASSARRW</sequence>
<protein>
    <submittedName>
        <fullName evidence="2">Uncharacterized protein</fullName>
    </submittedName>
</protein>
<keyword evidence="3" id="KW-1185">Reference proteome</keyword>
<comment type="caution">
    <text evidence="2">The sequence shown here is derived from an EMBL/GenBank/DDBJ whole genome shotgun (WGS) entry which is preliminary data.</text>
</comment>
<dbReference type="EMBL" id="QZVS01000088">
    <property type="protein sequence ID" value="RJT87636.1"/>
    <property type="molecule type" value="Genomic_DNA"/>
</dbReference>
<reference evidence="2 3" key="1">
    <citation type="submission" date="2018-09" db="EMBL/GenBank/DDBJ databases">
        <title>Novel species of Cryobacterium.</title>
        <authorList>
            <person name="Liu Q."/>
            <person name="Xin Y.-H."/>
        </authorList>
    </citation>
    <scope>NUCLEOTIDE SEQUENCE [LARGE SCALE GENOMIC DNA]</scope>
    <source>
        <strain evidence="2 3">Hh39</strain>
    </source>
</reference>
<dbReference type="RefSeq" id="WP_119975227.1">
    <property type="nucleotide sequence ID" value="NZ_JBHSQA010000014.1"/>
</dbReference>
<evidence type="ECO:0000256" key="1">
    <source>
        <dbReference type="SAM" id="MobiDB-lite"/>
    </source>
</evidence>
<evidence type="ECO:0000313" key="2">
    <source>
        <dbReference type="EMBL" id="RJT87636.1"/>
    </source>
</evidence>
<name>A0A3A5MNK6_9MICO</name>
<feature type="region of interest" description="Disordered" evidence="1">
    <location>
        <begin position="1"/>
        <end position="23"/>
    </location>
</feature>
<organism evidence="2 3">
    <name type="scientific">Cryobacterium melibiosiphilum</name>
    <dbReference type="NCBI Taxonomy" id="995039"/>
    <lineage>
        <taxon>Bacteria</taxon>
        <taxon>Bacillati</taxon>
        <taxon>Actinomycetota</taxon>
        <taxon>Actinomycetes</taxon>
        <taxon>Micrococcales</taxon>
        <taxon>Microbacteriaceae</taxon>
        <taxon>Cryobacterium</taxon>
    </lineage>
</organism>
<evidence type="ECO:0000313" key="3">
    <source>
        <dbReference type="Proteomes" id="UP000272015"/>
    </source>
</evidence>
<dbReference type="Proteomes" id="UP000272015">
    <property type="component" value="Unassembled WGS sequence"/>
</dbReference>
<proteinExistence type="predicted"/>
<accession>A0A3A5MNK6</accession>
<dbReference type="OrthoDB" id="69852at2"/>
<gene>
    <name evidence="2" type="ORF">D6T64_13615</name>
</gene>